<feature type="compositionally biased region" description="Basic and acidic residues" evidence="1">
    <location>
        <begin position="211"/>
        <end position="227"/>
    </location>
</feature>
<name>A0ABV3HVA7_9ACTN</name>
<organism evidence="2 3">
    <name type="scientific">Streptomyces kurssanovii</name>
    <dbReference type="NCBI Taxonomy" id="67312"/>
    <lineage>
        <taxon>Bacteria</taxon>
        <taxon>Bacillati</taxon>
        <taxon>Actinomycetota</taxon>
        <taxon>Actinomycetes</taxon>
        <taxon>Kitasatosporales</taxon>
        <taxon>Streptomycetaceae</taxon>
        <taxon>Streptomyces</taxon>
    </lineage>
</organism>
<feature type="compositionally biased region" description="Low complexity" evidence="1">
    <location>
        <begin position="194"/>
        <end position="204"/>
    </location>
</feature>
<dbReference type="EMBL" id="JBFAQK010000021">
    <property type="protein sequence ID" value="MEV4682516.1"/>
    <property type="molecule type" value="Genomic_DNA"/>
</dbReference>
<dbReference type="RefSeq" id="WP_364594558.1">
    <property type="nucleotide sequence ID" value="NZ_JBFAQK010000021.1"/>
</dbReference>
<gene>
    <name evidence="2" type="ORF">AB0K36_17240</name>
</gene>
<protein>
    <submittedName>
        <fullName evidence="2">Uncharacterized protein</fullName>
    </submittedName>
</protein>
<evidence type="ECO:0000313" key="3">
    <source>
        <dbReference type="Proteomes" id="UP001552521"/>
    </source>
</evidence>
<keyword evidence="3" id="KW-1185">Reference proteome</keyword>
<reference evidence="2 3" key="1">
    <citation type="submission" date="2024-06" db="EMBL/GenBank/DDBJ databases">
        <title>The Natural Products Discovery Center: Release of the First 8490 Sequenced Strains for Exploring Actinobacteria Biosynthetic Diversity.</title>
        <authorList>
            <person name="Kalkreuter E."/>
            <person name="Kautsar S.A."/>
            <person name="Yang D."/>
            <person name="Bader C.D."/>
            <person name="Teijaro C.N."/>
            <person name="Fluegel L."/>
            <person name="Davis C.M."/>
            <person name="Simpson J.R."/>
            <person name="Lauterbach L."/>
            <person name="Steele A.D."/>
            <person name="Gui C."/>
            <person name="Meng S."/>
            <person name="Li G."/>
            <person name="Viehrig K."/>
            <person name="Ye F."/>
            <person name="Su P."/>
            <person name="Kiefer A.F."/>
            <person name="Nichols A."/>
            <person name="Cepeda A.J."/>
            <person name="Yan W."/>
            <person name="Fan B."/>
            <person name="Jiang Y."/>
            <person name="Adhikari A."/>
            <person name="Zheng C.-J."/>
            <person name="Schuster L."/>
            <person name="Cowan T.M."/>
            <person name="Smanski M.J."/>
            <person name="Chevrette M.G."/>
            <person name="De Carvalho L.P.S."/>
            <person name="Shen B."/>
        </authorList>
    </citation>
    <scope>NUCLEOTIDE SEQUENCE [LARGE SCALE GENOMIC DNA]</scope>
    <source>
        <strain evidence="2 3">NPDC049344</strain>
    </source>
</reference>
<sequence length="272" mass="28678">MAAWEFRATHVVPPWGMPAWEAPDVSRPTTPLDPLLPVQLAERRGDWGQIVCANGWSAWVDGRLLVAVPQEPPAAGRPPARTADPRPLLARTAETLARYRRAADDLADGLSDGETFRGRTRGLRAGLVVDGEAVWLYDAEHERWVYCDGLRLSTFAASSGPASHAEAPLDTGANANAGGGSGASTSGPAPPEPTRVVPTGTPGPDATQVVDHPEGPEATRVVDHHPQAPEATQVVDHPEAADATRVVDNSEAPDATRVVDHPEGPSARGGER</sequence>
<dbReference type="Proteomes" id="UP001552521">
    <property type="component" value="Unassembled WGS sequence"/>
</dbReference>
<accession>A0ABV3HVA7</accession>
<evidence type="ECO:0000313" key="2">
    <source>
        <dbReference type="EMBL" id="MEV4682516.1"/>
    </source>
</evidence>
<feature type="region of interest" description="Disordered" evidence="1">
    <location>
        <begin position="160"/>
        <end position="272"/>
    </location>
</feature>
<evidence type="ECO:0000256" key="1">
    <source>
        <dbReference type="SAM" id="MobiDB-lite"/>
    </source>
</evidence>
<proteinExistence type="predicted"/>
<feature type="compositionally biased region" description="Basic and acidic residues" evidence="1">
    <location>
        <begin position="257"/>
        <end position="272"/>
    </location>
</feature>
<comment type="caution">
    <text evidence="2">The sequence shown here is derived from an EMBL/GenBank/DDBJ whole genome shotgun (WGS) entry which is preliminary data.</text>
</comment>